<gene>
    <name evidence="2" type="ORF">Sxan_24040</name>
</gene>
<reference evidence="2" key="1">
    <citation type="submission" date="2020-09" db="EMBL/GenBank/DDBJ databases">
        <title>Whole genome shotgun sequence of Streptomyces xanthophaeus NBRC 12829.</title>
        <authorList>
            <person name="Komaki H."/>
            <person name="Tamura T."/>
        </authorList>
    </citation>
    <scope>NUCLEOTIDE SEQUENCE</scope>
    <source>
        <strain evidence="2">NBRC 12829</strain>
    </source>
</reference>
<accession>A0A919LBZ4</accession>
<feature type="transmembrane region" description="Helical" evidence="1">
    <location>
        <begin position="68"/>
        <end position="88"/>
    </location>
</feature>
<keyword evidence="1" id="KW-1133">Transmembrane helix</keyword>
<dbReference type="EMBL" id="BNEE01000006">
    <property type="protein sequence ID" value="GHI85040.1"/>
    <property type="molecule type" value="Genomic_DNA"/>
</dbReference>
<organism evidence="2 3">
    <name type="scientific">Streptomyces xanthophaeus</name>
    <dbReference type="NCBI Taxonomy" id="67385"/>
    <lineage>
        <taxon>Bacteria</taxon>
        <taxon>Bacillati</taxon>
        <taxon>Actinomycetota</taxon>
        <taxon>Actinomycetes</taxon>
        <taxon>Kitasatosporales</taxon>
        <taxon>Streptomycetaceae</taxon>
        <taxon>Streptomyces</taxon>
    </lineage>
</organism>
<evidence type="ECO:0000313" key="3">
    <source>
        <dbReference type="Proteomes" id="UP000600026"/>
    </source>
</evidence>
<dbReference type="Proteomes" id="UP000600026">
    <property type="component" value="Unassembled WGS sequence"/>
</dbReference>
<evidence type="ECO:0000256" key="1">
    <source>
        <dbReference type="SAM" id="Phobius"/>
    </source>
</evidence>
<protein>
    <submittedName>
        <fullName evidence="2">Uncharacterized protein</fullName>
    </submittedName>
</protein>
<evidence type="ECO:0000313" key="2">
    <source>
        <dbReference type="EMBL" id="GHI85040.1"/>
    </source>
</evidence>
<keyword evidence="3" id="KW-1185">Reference proteome</keyword>
<comment type="caution">
    <text evidence="2">The sequence shown here is derived from an EMBL/GenBank/DDBJ whole genome shotgun (WGS) entry which is preliminary data.</text>
</comment>
<feature type="transmembrane region" description="Helical" evidence="1">
    <location>
        <begin position="134"/>
        <end position="152"/>
    </location>
</feature>
<proteinExistence type="predicted"/>
<feature type="transmembrane region" description="Helical" evidence="1">
    <location>
        <begin position="100"/>
        <end position="122"/>
    </location>
</feature>
<dbReference type="AlphaFoldDB" id="A0A919LBZ4"/>
<keyword evidence="1" id="KW-0472">Membrane</keyword>
<sequence>MWHSGPKSLFCGERIAMSITSDHVPPAPPAREGREGRAAAGRGHRAAYAVVGAVMAAVWALGGDTPAWEHALRLLLLILGVSVAVRLVRRRLARTGRVPVSGRLFFGLLAAKMLLVAVALLVDRIAGRWFSDPNLVTAAFLFAFVVACGPALHARLSRGSAPSDAASQAVYTTMKSPQG</sequence>
<keyword evidence="1" id="KW-0812">Transmembrane</keyword>
<feature type="transmembrane region" description="Helical" evidence="1">
    <location>
        <begin position="46"/>
        <end position="62"/>
    </location>
</feature>
<name>A0A919LBZ4_9ACTN</name>